<dbReference type="RefSeq" id="WP_117518286.1">
    <property type="nucleotide sequence ID" value="NZ_CP060636.1"/>
</dbReference>
<dbReference type="PANTHER" id="PTHR10443">
    <property type="entry name" value="MICROSOMAL DIPEPTIDASE"/>
    <property type="match status" value="1"/>
</dbReference>
<dbReference type="EMBL" id="CP060636">
    <property type="protein sequence ID" value="QNM14100.1"/>
    <property type="molecule type" value="Genomic_DNA"/>
</dbReference>
<dbReference type="Proteomes" id="UP000515856">
    <property type="component" value="Chromosome"/>
</dbReference>
<dbReference type="AlphaFoldDB" id="A0A7G9GTG8"/>
<gene>
    <name evidence="1" type="ORF">H9Q80_09265</name>
</gene>
<dbReference type="InterPro" id="IPR008257">
    <property type="entry name" value="Pept_M19"/>
</dbReference>
<dbReference type="Gene3D" id="3.20.20.140">
    <property type="entry name" value="Metal-dependent hydrolases"/>
    <property type="match status" value="1"/>
</dbReference>
<evidence type="ECO:0000313" key="2">
    <source>
        <dbReference type="Proteomes" id="UP000515856"/>
    </source>
</evidence>
<dbReference type="GO" id="GO:0006508">
    <property type="term" value="P:proteolysis"/>
    <property type="evidence" value="ECO:0007669"/>
    <property type="project" value="InterPro"/>
</dbReference>
<sequence length="304" mass="35195">MVKFFNLHDDIGTDIFDHRDSKPNRLDDYHYPKMKQGGIDTTAIVCCFADAETTWQDMVDQVLYVNEKIKESKHYAFDYSKDIRVFIAIEGMCGIKEGAREKIHWLYEHNVRCASLCWNDHNALACGAKSGNMPLTPLGIECVKAMNEVHMAVDVSHCCEWNFYDIQRISTTPILATHSNVKGLFNHYRNLSDPQIQMIMEHGGVIGGLPVRWFVTRDESKQTLDEFINIIDYIKEKYGTKQIALGFDFMDYMDDPTCMVKGLDSVAHIQNLANRLIERGYSQEEVEDICFYNANRYMETYLKY</sequence>
<proteinExistence type="predicted"/>
<name>A0A7G9GTG8_9FIRM</name>
<accession>A0A7G9GTG8</accession>
<dbReference type="Pfam" id="PF01244">
    <property type="entry name" value="Peptidase_M19"/>
    <property type="match status" value="1"/>
</dbReference>
<dbReference type="PROSITE" id="PS51365">
    <property type="entry name" value="RENAL_DIPEPTIDASE_2"/>
    <property type="match status" value="1"/>
</dbReference>
<dbReference type="PANTHER" id="PTHR10443:SF12">
    <property type="entry name" value="DIPEPTIDASE"/>
    <property type="match status" value="1"/>
</dbReference>
<organism evidence="1 2">
    <name type="scientific">[Eubacterium] hominis</name>
    <dbReference type="NCBI Taxonomy" id="2764325"/>
    <lineage>
        <taxon>Bacteria</taxon>
        <taxon>Bacillati</taxon>
        <taxon>Bacillota</taxon>
        <taxon>Erysipelotrichia</taxon>
        <taxon>Erysipelotrichales</taxon>
        <taxon>Erysipelotrichaceae</taxon>
        <taxon>Amedibacillus</taxon>
    </lineage>
</organism>
<reference evidence="1 2" key="1">
    <citation type="submission" date="2020-08" db="EMBL/GenBank/DDBJ databases">
        <authorList>
            <person name="Liu C."/>
            <person name="Sun Q."/>
        </authorList>
    </citation>
    <scope>NUCLEOTIDE SEQUENCE [LARGE SCALE GENOMIC DNA]</scope>
    <source>
        <strain evidence="1 2">NSJ-61</strain>
    </source>
</reference>
<dbReference type="KEGG" id="ehn:H9Q80_09265"/>
<dbReference type="GO" id="GO:0070573">
    <property type="term" value="F:metallodipeptidase activity"/>
    <property type="evidence" value="ECO:0007669"/>
    <property type="project" value="InterPro"/>
</dbReference>
<dbReference type="SUPFAM" id="SSF51556">
    <property type="entry name" value="Metallo-dependent hydrolases"/>
    <property type="match status" value="1"/>
</dbReference>
<protein>
    <submittedName>
        <fullName evidence="1">Membrane dipeptidase</fullName>
    </submittedName>
</protein>
<evidence type="ECO:0000313" key="1">
    <source>
        <dbReference type="EMBL" id="QNM14100.1"/>
    </source>
</evidence>
<dbReference type="InterPro" id="IPR032466">
    <property type="entry name" value="Metal_Hydrolase"/>
</dbReference>
<keyword evidence="2" id="KW-1185">Reference proteome</keyword>